<feature type="coiled-coil region" evidence="1">
    <location>
        <begin position="122"/>
        <end position="198"/>
    </location>
</feature>
<keyword evidence="4" id="KW-1185">Reference proteome</keyword>
<dbReference type="Pfam" id="PF11195">
    <property type="entry name" value="Tad2-like"/>
    <property type="match status" value="1"/>
</dbReference>
<reference evidence="4" key="1">
    <citation type="journal article" date="2017" name="bioRxiv">
        <title>Comparative analysis of the genomes of Stylophora pistillata and Acropora digitifera provides evidence for extensive differences between species of corals.</title>
        <authorList>
            <person name="Voolstra C.R."/>
            <person name="Li Y."/>
            <person name="Liew Y.J."/>
            <person name="Baumgarten S."/>
            <person name="Zoccola D."/>
            <person name="Flot J.-F."/>
            <person name="Tambutte S."/>
            <person name="Allemand D."/>
            <person name="Aranda M."/>
        </authorList>
    </citation>
    <scope>NUCLEOTIDE SEQUENCE [LARGE SCALE GENOMIC DNA]</scope>
</reference>
<evidence type="ECO:0000313" key="3">
    <source>
        <dbReference type="EMBL" id="PFX12429.1"/>
    </source>
</evidence>
<evidence type="ECO:0000256" key="1">
    <source>
        <dbReference type="SAM" id="Coils"/>
    </source>
</evidence>
<gene>
    <name evidence="3" type="ORF">AWC38_SpisGene23611</name>
</gene>
<dbReference type="Proteomes" id="UP000225706">
    <property type="component" value="Unassembled WGS sequence"/>
</dbReference>
<dbReference type="EMBL" id="LSMT01001371">
    <property type="protein sequence ID" value="PFX12429.1"/>
    <property type="molecule type" value="Genomic_DNA"/>
</dbReference>
<dbReference type="InterPro" id="IPR021361">
    <property type="entry name" value="Tad2-like_dom"/>
</dbReference>
<comment type="caution">
    <text evidence="3">The sequence shown here is derived from an EMBL/GenBank/DDBJ whole genome shotgun (WGS) entry which is preliminary data.</text>
</comment>
<accession>A0A2B4R6J3</accession>
<feature type="domain" description="Thoeris anti-defense 2-like" evidence="2">
    <location>
        <begin position="1"/>
        <end position="60"/>
    </location>
</feature>
<keyword evidence="1" id="KW-0175">Coiled coil</keyword>
<sequence length="270" mass="30689">MKEGHAVQRSIWTHPTRIAIERVGVNSSDMEKDFIYIIEGGKKAPYTIQSTDLLADDWMLYVNIAIRQEEARKQVEAEQAARFSALESSILQINIEKESLQSELDYQRSMVSQKDAEIMSIRSSYEQQIKQLQGELLQAQTKNAILQSRVYDDARIINSLKESAEELKSDKLDLRNDKSILQEQNQQLKQEVEQLKVDAELSFHTSQLSLNDNHVLQDGDDLPDMPKAGTEVAKELEEVCQEDNTLALLAEIVGGLVMIFSSSARYQIED</sequence>
<name>A0A2B4R6J3_STYPI</name>
<organism evidence="3 4">
    <name type="scientific">Stylophora pistillata</name>
    <name type="common">Smooth cauliflower coral</name>
    <dbReference type="NCBI Taxonomy" id="50429"/>
    <lineage>
        <taxon>Eukaryota</taxon>
        <taxon>Metazoa</taxon>
        <taxon>Cnidaria</taxon>
        <taxon>Anthozoa</taxon>
        <taxon>Hexacorallia</taxon>
        <taxon>Scleractinia</taxon>
        <taxon>Astrocoeniina</taxon>
        <taxon>Pocilloporidae</taxon>
        <taxon>Stylophora</taxon>
    </lineage>
</organism>
<proteinExistence type="predicted"/>
<evidence type="ECO:0000313" key="4">
    <source>
        <dbReference type="Proteomes" id="UP000225706"/>
    </source>
</evidence>
<protein>
    <recommendedName>
        <fullName evidence="2">Thoeris anti-defense 2-like domain-containing protein</fullName>
    </recommendedName>
</protein>
<evidence type="ECO:0000259" key="2">
    <source>
        <dbReference type="Pfam" id="PF11195"/>
    </source>
</evidence>
<dbReference type="AlphaFoldDB" id="A0A2B4R6J3"/>